<dbReference type="AlphaFoldDB" id="A0A3P6CC61"/>
<feature type="domain" description="FAS1" evidence="4">
    <location>
        <begin position="216"/>
        <end position="347"/>
    </location>
</feature>
<protein>
    <recommendedName>
        <fullName evidence="4">FAS1 domain-containing protein</fullName>
    </recommendedName>
</protein>
<dbReference type="PANTHER" id="PTHR33985:SF21">
    <property type="entry name" value="FASCICLIN-LIKE ARABINOGALACTAN PROTEIN 20-RELATED"/>
    <property type="match status" value="1"/>
</dbReference>
<dbReference type="SUPFAM" id="SSF82153">
    <property type="entry name" value="FAS1 domain"/>
    <property type="match status" value="2"/>
</dbReference>
<dbReference type="EMBL" id="LR031873">
    <property type="protein sequence ID" value="VDD11930.1"/>
    <property type="molecule type" value="Genomic_DNA"/>
</dbReference>
<gene>
    <name evidence="5" type="ORF">BOLC4T26395H</name>
</gene>
<evidence type="ECO:0000256" key="3">
    <source>
        <dbReference type="SAM" id="MobiDB-lite"/>
    </source>
</evidence>
<reference evidence="5" key="1">
    <citation type="submission" date="2018-11" db="EMBL/GenBank/DDBJ databases">
        <authorList>
            <consortium name="Genoscope - CEA"/>
            <person name="William W."/>
        </authorList>
    </citation>
    <scope>NUCLEOTIDE SEQUENCE</scope>
</reference>
<accession>A0A3P6CC61</accession>
<dbReference type="PROSITE" id="PS50213">
    <property type="entry name" value="FAS1"/>
    <property type="match status" value="2"/>
</dbReference>
<feature type="non-terminal residue" evidence="5">
    <location>
        <position position="1"/>
    </location>
</feature>
<feature type="region of interest" description="Disordered" evidence="3">
    <location>
        <begin position="358"/>
        <end position="388"/>
    </location>
</feature>
<feature type="domain" description="FAS1" evidence="4">
    <location>
        <begin position="32"/>
        <end position="174"/>
    </location>
</feature>
<dbReference type="InterPro" id="IPR036378">
    <property type="entry name" value="FAS1_dom_sf"/>
</dbReference>
<sequence length="388" mass="42267">LICNKHSFNKIERDRAQRRASMASKLLTSFFLLFLYLVSVSDASLTSISSAVEVLCDSGYFSMGLTLKIADKDLRLDDWQELTIFAPSDQAFSASGQPSLLSIKYHLSPTRLPGETLTNLPHGAKLPTLRSNSSLTVTNSSRSGRVNLSINGVVVQDSPLFDDGYVVIYSSDEFFSPPIITPPSSPSIVTSPAESIDSISIPIPSSAPRSPVKSKPVNCFNIFESASSLLLSRGFVIMATFLALQLEISPGNDTKLTVFAPIDEAISVNKFSDYAIIFRGHVIKRLLSWKDLEKLAWEGSILQTALKGYGIELSWSGDFLLLNGVPLVFPDLYANEWIVVHGVNQMIAPQASQAKVGESISELNGGEEEEEDDVHGESSTELGDYGLH</sequence>
<comment type="similarity">
    <text evidence="1">Belongs to the fasciclin-like AGP family.</text>
</comment>
<dbReference type="PANTHER" id="PTHR33985">
    <property type="entry name" value="OS02G0491300 PROTEIN-RELATED"/>
    <property type="match status" value="1"/>
</dbReference>
<dbReference type="SMART" id="SM00554">
    <property type="entry name" value="FAS1"/>
    <property type="match status" value="2"/>
</dbReference>
<dbReference type="InterPro" id="IPR052806">
    <property type="entry name" value="Fasciclin-like_AGP"/>
</dbReference>
<evidence type="ECO:0000256" key="1">
    <source>
        <dbReference type="ARBA" id="ARBA00007843"/>
    </source>
</evidence>
<evidence type="ECO:0000256" key="2">
    <source>
        <dbReference type="ARBA" id="ARBA00022974"/>
    </source>
</evidence>
<feature type="compositionally biased region" description="Acidic residues" evidence="3">
    <location>
        <begin position="365"/>
        <end position="374"/>
    </location>
</feature>
<dbReference type="InterPro" id="IPR000782">
    <property type="entry name" value="FAS1_domain"/>
</dbReference>
<keyword evidence="2" id="KW-0325">Glycoprotein</keyword>
<dbReference type="Gene3D" id="2.30.180.10">
    <property type="entry name" value="FAS1 domain"/>
    <property type="match status" value="1"/>
</dbReference>
<proteinExistence type="inferred from homology"/>
<dbReference type="Pfam" id="PF02469">
    <property type="entry name" value="Fasciclin"/>
    <property type="match status" value="1"/>
</dbReference>
<evidence type="ECO:0000313" key="5">
    <source>
        <dbReference type="EMBL" id="VDD11930.1"/>
    </source>
</evidence>
<evidence type="ECO:0000259" key="4">
    <source>
        <dbReference type="PROSITE" id="PS50213"/>
    </source>
</evidence>
<keyword evidence="2" id="KW-0654">Proteoglycan</keyword>
<name>A0A3P6CC61_BRAOL</name>
<organism evidence="5">
    <name type="scientific">Brassica oleracea</name>
    <name type="common">Wild cabbage</name>
    <dbReference type="NCBI Taxonomy" id="3712"/>
    <lineage>
        <taxon>Eukaryota</taxon>
        <taxon>Viridiplantae</taxon>
        <taxon>Streptophyta</taxon>
        <taxon>Embryophyta</taxon>
        <taxon>Tracheophyta</taxon>
        <taxon>Spermatophyta</taxon>
        <taxon>Magnoliopsida</taxon>
        <taxon>eudicotyledons</taxon>
        <taxon>Gunneridae</taxon>
        <taxon>Pentapetalae</taxon>
        <taxon>rosids</taxon>
        <taxon>malvids</taxon>
        <taxon>Brassicales</taxon>
        <taxon>Brassicaceae</taxon>
        <taxon>Brassiceae</taxon>
        <taxon>Brassica</taxon>
    </lineage>
</organism>